<protein>
    <submittedName>
        <fullName evidence="2">Uncharacterized protein</fullName>
    </submittedName>
</protein>
<gene>
    <name evidence="2" type="ORF">KIK155_LOCUS12607</name>
</gene>
<dbReference type="Proteomes" id="UP000663865">
    <property type="component" value="Unassembled WGS sequence"/>
</dbReference>
<evidence type="ECO:0000256" key="1">
    <source>
        <dbReference type="SAM" id="MobiDB-lite"/>
    </source>
</evidence>
<feature type="region of interest" description="Disordered" evidence="1">
    <location>
        <begin position="17"/>
        <end position="43"/>
    </location>
</feature>
<organism evidence="2 3">
    <name type="scientific">Rotaria socialis</name>
    <dbReference type="NCBI Taxonomy" id="392032"/>
    <lineage>
        <taxon>Eukaryota</taxon>
        <taxon>Metazoa</taxon>
        <taxon>Spiralia</taxon>
        <taxon>Gnathifera</taxon>
        <taxon>Rotifera</taxon>
        <taxon>Eurotatoria</taxon>
        <taxon>Bdelloidea</taxon>
        <taxon>Philodinida</taxon>
        <taxon>Philodinidae</taxon>
        <taxon>Rotaria</taxon>
    </lineage>
</organism>
<comment type="caution">
    <text evidence="2">The sequence shown here is derived from an EMBL/GenBank/DDBJ whole genome shotgun (WGS) entry which is preliminary data.</text>
</comment>
<evidence type="ECO:0000313" key="2">
    <source>
        <dbReference type="EMBL" id="CAF3454221.1"/>
    </source>
</evidence>
<reference evidence="2" key="1">
    <citation type="submission" date="2021-02" db="EMBL/GenBank/DDBJ databases">
        <authorList>
            <person name="Nowell W R."/>
        </authorList>
    </citation>
    <scope>NUCLEOTIDE SEQUENCE</scope>
</reference>
<dbReference type="EMBL" id="CAJNYV010002086">
    <property type="protein sequence ID" value="CAF3454221.1"/>
    <property type="molecule type" value="Genomic_DNA"/>
</dbReference>
<accession>A0A818E714</accession>
<name>A0A818E714_9BILA</name>
<feature type="compositionally biased region" description="Polar residues" evidence="1">
    <location>
        <begin position="28"/>
        <end position="43"/>
    </location>
</feature>
<dbReference type="AlphaFoldDB" id="A0A818E714"/>
<sequence>MNKKYKEDISTYFVSNKRQRSDVDENNSDASTTTTHFYGTNNNNGSEIIDNDVISVTIPSLSASPHHDTTQVDQNGLVYGLFIDGKRCQNGIFTAVNRPYLPVIPGAVIRHRKRN</sequence>
<evidence type="ECO:0000313" key="3">
    <source>
        <dbReference type="Proteomes" id="UP000663865"/>
    </source>
</evidence>
<proteinExistence type="predicted"/>